<reference evidence="1 2" key="1">
    <citation type="journal article" date="2019" name="Sci. Rep.">
        <title>Orb-weaving spider Araneus ventricosus genome elucidates the spidroin gene catalogue.</title>
        <authorList>
            <person name="Kono N."/>
            <person name="Nakamura H."/>
            <person name="Ohtoshi R."/>
            <person name="Moran D.A.P."/>
            <person name="Shinohara A."/>
            <person name="Yoshida Y."/>
            <person name="Fujiwara M."/>
            <person name="Mori M."/>
            <person name="Tomita M."/>
            <person name="Arakawa K."/>
        </authorList>
    </citation>
    <scope>NUCLEOTIDE SEQUENCE [LARGE SCALE GENOMIC DNA]</scope>
</reference>
<dbReference type="EMBL" id="BGPR01000939">
    <property type="protein sequence ID" value="GBM40690.1"/>
    <property type="molecule type" value="Genomic_DNA"/>
</dbReference>
<dbReference type="AlphaFoldDB" id="A0A4Y2FGL3"/>
<protein>
    <submittedName>
        <fullName evidence="1">Uncharacterized protein</fullName>
    </submittedName>
</protein>
<dbReference type="Proteomes" id="UP000499080">
    <property type="component" value="Unassembled WGS sequence"/>
</dbReference>
<evidence type="ECO:0000313" key="1">
    <source>
        <dbReference type="EMBL" id="GBM40690.1"/>
    </source>
</evidence>
<dbReference type="OrthoDB" id="10053386at2759"/>
<gene>
    <name evidence="1" type="ORF">AVEN_159664_1</name>
</gene>
<keyword evidence="2" id="KW-1185">Reference proteome</keyword>
<evidence type="ECO:0000313" key="2">
    <source>
        <dbReference type="Proteomes" id="UP000499080"/>
    </source>
</evidence>
<organism evidence="1 2">
    <name type="scientific">Araneus ventricosus</name>
    <name type="common">Orbweaver spider</name>
    <name type="synonym">Epeira ventricosa</name>
    <dbReference type="NCBI Taxonomy" id="182803"/>
    <lineage>
        <taxon>Eukaryota</taxon>
        <taxon>Metazoa</taxon>
        <taxon>Ecdysozoa</taxon>
        <taxon>Arthropoda</taxon>
        <taxon>Chelicerata</taxon>
        <taxon>Arachnida</taxon>
        <taxon>Araneae</taxon>
        <taxon>Araneomorphae</taxon>
        <taxon>Entelegynae</taxon>
        <taxon>Araneoidea</taxon>
        <taxon>Araneidae</taxon>
        <taxon>Araneus</taxon>
    </lineage>
</organism>
<comment type="caution">
    <text evidence="1">The sequence shown here is derived from an EMBL/GenBank/DDBJ whole genome shotgun (WGS) entry which is preliminary data.</text>
</comment>
<accession>A0A4Y2FGL3</accession>
<name>A0A4Y2FGL3_ARAVE</name>
<proteinExistence type="predicted"/>
<sequence>MYLLLRQWETSRKKMHKKSHFIICLPVHLPDMQPVYFYDDEEHQALERAAQRSTMLTAWFELNRTDLEANRYLLYSISPKDTERFHLRMLLFRIPGAKSFEELWTYDSITMESFKEAYHARNLLEDDGEW</sequence>